<comment type="caution">
    <text evidence="6">The sequence shown here is derived from an EMBL/GenBank/DDBJ whole genome shotgun (WGS) entry which is preliminary data.</text>
</comment>
<evidence type="ECO:0000256" key="4">
    <source>
        <dbReference type="ARBA" id="ARBA00029500"/>
    </source>
</evidence>
<evidence type="ECO:0000259" key="5">
    <source>
        <dbReference type="PROSITE" id="PS50045"/>
    </source>
</evidence>
<dbReference type="GO" id="GO:0003677">
    <property type="term" value="F:DNA binding"/>
    <property type="evidence" value="ECO:0007669"/>
    <property type="project" value="UniProtKB-KW"/>
</dbReference>
<proteinExistence type="predicted"/>
<keyword evidence="3" id="KW-0067">ATP-binding</keyword>
<dbReference type="InterPro" id="IPR025662">
    <property type="entry name" value="Sigma_54_int_dom_ATP-bd_1"/>
</dbReference>
<evidence type="ECO:0000313" key="6">
    <source>
        <dbReference type="EMBL" id="NSL51907.1"/>
    </source>
</evidence>
<dbReference type="InterPro" id="IPR002078">
    <property type="entry name" value="Sigma_54_int"/>
</dbReference>
<gene>
    <name evidence="6" type="ORF">HR057_09110</name>
</gene>
<evidence type="ECO:0000256" key="3">
    <source>
        <dbReference type="ARBA" id="ARBA00022840"/>
    </source>
</evidence>
<dbReference type="Gene3D" id="1.10.10.60">
    <property type="entry name" value="Homeodomain-like"/>
    <property type="match status" value="1"/>
</dbReference>
<dbReference type="PROSITE" id="PS50045">
    <property type="entry name" value="SIGMA54_INTERACT_4"/>
    <property type="match status" value="1"/>
</dbReference>
<dbReference type="SUPFAM" id="SSF52540">
    <property type="entry name" value="P-loop containing nucleoside triphosphate hydrolases"/>
    <property type="match status" value="1"/>
</dbReference>
<dbReference type="CDD" id="cd00009">
    <property type="entry name" value="AAA"/>
    <property type="match status" value="1"/>
</dbReference>
<feature type="domain" description="Sigma-54 factor interaction" evidence="5">
    <location>
        <begin position="21"/>
        <end position="250"/>
    </location>
</feature>
<keyword evidence="2" id="KW-0058">Aromatic hydrocarbons catabolism</keyword>
<dbReference type="SUPFAM" id="SSF103190">
    <property type="entry name" value="Sensory domain-like"/>
    <property type="match status" value="1"/>
</dbReference>
<dbReference type="AlphaFoldDB" id="A0A8J8KBS1"/>
<dbReference type="InterPro" id="IPR009057">
    <property type="entry name" value="Homeodomain-like_sf"/>
</dbReference>
<reference evidence="6" key="1">
    <citation type="submission" date="2020-06" db="EMBL/GenBank/DDBJ databases">
        <title>A novel thermopfilic bacterium from Erzurum, Turkey.</title>
        <authorList>
            <person name="Adiguzel A."/>
            <person name="Ay H."/>
            <person name="Baltaci M.O."/>
        </authorList>
    </citation>
    <scope>NUCLEOTIDE SEQUENCE</scope>
    <source>
        <strain evidence="6">P2</strain>
    </source>
</reference>
<dbReference type="Pfam" id="PF00158">
    <property type="entry name" value="Sigma54_activat"/>
    <property type="match status" value="1"/>
</dbReference>
<dbReference type="Proteomes" id="UP000625804">
    <property type="component" value="Unassembled WGS sequence"/>
</dbReference>
<dbReference type="CDD" id="cd18773">
    <property type="entry name" value="PDC1_HK_sensor"/>
    <property type="match status" value="1"/>
</dbReference>
<dbReference type="InterPro" id="IPR058031">
    <property type="entry name" value="AAA_lid_NorR"/>
</dbReference>
<dbReference type="GO" id="GO:0005524">
    <property type="term" value="F:ATP binding"/>
    <property type="evidence" value="ECO:0007669"/>
    <property type="project" value="UniProtKB-KW"/>
</dbReference>
<dbReference type="GO" id="GO:0006355">
    <property type="term" value="P:regulation of DNA-templated transcription"/>
    <property type="evidence" value="ECO:0007669"/>
    <property type="project" value="InterPro"/>
</dbReference>
<dbReference type="InterPro" id="IPR003593">
    <property type="entry name" value="AAA+_ATPase"/>
</dbReference>
<name>A0A8J8KBS1_9BACI</name>
<dbReference type="SMART" id="SM00382">
    <property type="entry name" value="AAA"/>
    <property type="match status" value="1"/>
</dbReference>
<accession>A0A8J8KBS1</accession>
<dbReference type="InterPro" id="IPR029151">
    <property type="entry name" value="Sensor-like_sf"/>
</dbReference>
<dbReference type="InterPro" id="IPR027417">
    <property type="entry name" value="P-loop_NTPase"/>
</dbReference>
<dbReference type="InterPro" id="IPR030828">
    <property type="entry name" value="HTH_TyrR"/>
</dbReference>
<organism evidence="6 7">
    <name type="scientific">Calidifontibacillus erzurumensis</name>
    <dbReference type="NCBI Taxonomy" id="2741433"/>
    <lineage>
        <taxon>Bacteria</taxon>
        <taxon>Bacillati</taxon>
        <taxon>Bacillota</taxon>
        <taxon>Bacilli</taxon>
        <taxon>Bacillales</taxon>
        <taxon>Bacillaceae</taxon>
        <taxon>Calidifontibacillus/Schinkia group</taxon>
        <taxon>Calidifontibacillus</taxon>
    </lineage>
</organism>
<sequence>MNTQEISTIETKESIFASQPFIAQSLQMKNIVSVIEKVGKVSSTVLIVGESGVGKEQVANAIYRCSKRKGKPFIKINCGAIPESLIESELFGYKKGAFTGADASGKTGYFVQAHQGIIFLDEITELPLNLQVKLLRVLQEKEVTPIGSSTPIPVDVQIIAATNRDLPKLVKEGRFREDLYYRLNVVNIYIPPLRERKDDIPHLVNSFLEMFNRLYHKEVHITKDALELLKDYPWYGNIRELKNCIERMVVIADTSVINTENINLYLPKTTTEENSNIQIYDIIPMKEALEYVEEKLIVMAIEKYKSINAAAKILGLTQPTMSRKYKKIKEKRNKNNPNKIDKSVLIKNELHNHLQSIATVIAASLNIDKIIKLKENLTIENPEYHYLQNKLTKIRVNEGKICWSYIWILDSNNRVINLATDEKLKMVPGEEYIGPPEMMDAIYKGFKGKVSVTPLYTDKYGQYMSSIAPIRDEDQNIIAIVGADFSVDYINKHTKKLMSLLS</sequence>
<dbReference type="Gene3D" id="3.40.50.300">
    <property type="entry name" value="P-loop containing nucleotide triphosphate hydrolases"/>
    <property type="match status" value="1"/>
</dbReference>
<evidence type="ECO:0000313" key="7">
    <source>
        <dbReference type="Proteomes" id="UP000625804"/>
    </source>
</evidence>
<dbReference type="Pfam" id="PF25601">
    <property type="entry name" value="AAA_lid_14"/>
    <property type="match status" value="1"/>
</dbReference>
<keyword evidence="1" id="KW-0547">Nucleotide-binding</keyword>
<dbReference type="Pfam" id="PF18024">
    <property type="entry name" value="HTH_50"/>
    <property type="match status" value="1"/>
</dbReference>
<dbReference type="RefSeq" id="WP_173731113.1">
    <property type="nucleotide sequence ID" value="NZ_JABTTE010000010.1"/>
</dbReference>
<dbReference type="FunFam" id="3.40.50.300:FF:000006">
    <property type="entry name" value="DNA-binding transcriptional regulator NtrC"/>
    <property type="match status" value="1"/>
</dbReference>
<keyword evidence="7" id="KW-1185">Reference proteome</keyword>
<dbReference type="PANTHER" id="PTHR32071:SF57">
    <property type="entry name" value="C4-DICARBOXYLATE TRANSPORT TRANSCRIPTIONAL REGULATORY PROTEIN DCTD"/>
    <property type="match status" value="1"/>
</dbReference>
<dbReference type="PROSITE" id="PS00675">
    <property type="entry name" value="SIGMA54_INTERACT_1"/>
    <property type="match status" value="1"/>
</dbReference>
<dbReference type="Gene3D" id="1.10.8.60">
    <property type="match status" value="1"/>
</dbReference>
<evidence type="ECO:0000256" key="1">
    <source>
        <dbReference type="ARBA" id="ARBA00022741"/>
    </source>
</evidence>
<protein>
    <recommendedName>
        <fullName evidence="4">HTH-type transcriptional regulatory protein TyrR</fullName>
    </recommendedName>
</protein>
<dbReference type="SUPFAM" id="SSF46689">
    <property type="entry name" value="Homeodomain-like"/>
    <property type="match status" value="1"/>
</dbReference>
<dbReference type="PANTHER" id="PTHR32071">
    <property type="entry name" value="TRANSCRIPTIONAL REGULATORY PROTEIN"/>
    <property type="match status" value="1"/>
</dbReference>
<evidence type="ECO:0000256" key="2">
    <source>
        <dbReference type="ARBA" id="ARBA00022797"/>
    </source>
</evidence>
<dbReference type="EMBL" id="JABTTE010000010">
    <property type="protein sequence ID" value="NSL51907.1"/>
    <property type="molecule type" value="Genomic_DNA"/>
</dbReference>